<reference evidence="1" key="1">
    <citation type="journal article" date="2020" name="Phytopathology">
        <title>Genome Sequence Resources of Colletotrichum truncatum, C. plurivorum, C. musicola, and C. sojae: Four Species Pathogenic to Soybean (Glycine max).</title>
        <authorList>
            <person name="Rogerio F."/>
            <person name="Boufleur T.R."/>
            <person name="Ciampi-Guillardi M."/>
            <person name="Sukno S.A."/>
            <person name="Thon M.R."/>
            <person name="Massola Junior N.S."/>
            <person name="Baroncelli R."/>
        </authorList>
    </citation>
    <scope>NUCLEOTIDE SEQUENCE</scope>
    <source>
        <strain evidence="1">LFN00145</strain>
    </source>
</reference>
<comment type="caution">
    <text evidence="1">The sequence shown here is derived from an EMBL/GenBank/DDBJ whole genome shotgun (WGS) entry which is preliminary data.</text>
</comment>
<gene>
    <name evidence="1" type="ORF">CPLU01_12045</name>
</gene>
<dbReference type="AlphaFoldDB" id="A0A8H6N7C7"/>
<organism evidence="1 2">
    <name type="scientific">Colletotrichum plurivorum</name>
    <dbReference type="NCBI Taxonomy" id="2175906"/>
    <lineage>
        <taxon>Eukaryota</taxon>
        <taxon>Fungi</taxon>
        <taxon>Dikarya</taxon>
        <taxon>Ascomycota</taxon>
        <taxon>Pezizomycotina</taxon>
        <taxon>Sordariomycetes</taxon>
        <taxon>Hypocreomycetidae</taxon>
        <taxon>Glomerellales</taxon>
        <taxon>Glomerellaceae</taxon>
        <taxon>Colletotrichum</taxon>
        <taxon>Colletotrichum orchidearum species complex</taxon>
    </lineage>
</organism>
<name>A0A8H6N7C7_9PEZI</name>
<accession>A0A8H6N7C7</accession>
<dbReference type="EMBL" id="WIGO01000238">
    <property type="protein sequence ID" value="KAF6822363.1"/>
    <property type="molecule type" value="Genomic_DNA"/>
</dbReference>
<dbReference type="Proteomes" id="UP000654918">
    <property type="component" value="Unassembled WGS sequence"/>
</dbReference>
<protein>
    <submittedName>
        <fullName evidence="1">Het domain-containing protein</fullName>
    </submittedName>
</protein>
<evidence type="ECO:0000313" key="1">
    <source>
        <dbReference type="EMBL" id="KAF6822363.1"/>
    </source>
</evidence>
<dbReference type="Pfam" id="PF26639">
    <property type="entry name" value="Het-6_barrel"/>
    <property type="match status" value="1"/>
</dbReference>
<proteinExistence type="predicted"/>
<sequence length="267" mass="29941">MPRESTLLERWRTTNHGSGSFLDVVVRVLCSSMRNQHDHPRELLRDERRQAECCMLHRVLERNLVDLSTHLHEDMVQNFRWDVEAVRAVEAAISAAREGIAGQSVVWAPRLDDMPWTGRSWLSETIGNQVPLFTFSSGPDPKRASDACEAERDWSEDHSWIEDTFRATASGFRLFMTALGSVGLGPESMLHGDNIYIIEGGLMPYVLRGSRMMGTSYVEGIMRAGEGEGGILGTDADNAEGLWMSLRDELMRKLGPGDVEERESCLS</sequence>
<evidence type="ECO:0000313" key="2">
    <source>
        <dbReference type="Proteomes" id="UP000654918"/>
    </source>
</evidence>
<keyword evidence="2" id="KW-1185">Reference proteome</keyword>